<keyword evidence="5" id="KW-0460">Magnesium</keyword>
<dbReference type="GO" id="GO:0000010">
    <property type="term" value="F:heptaprenyl diphosphate synthase activity"/>
    <property type="evidence" value="ECO:0007669"/>
    <property type="project" value="UniProtKB-EC"/>
</dbReference>
<dbReference type="InterPro" id="IPR033749">
    <property type="entry name" value="Polyprenyl_synt_CS"/>
</dbReference>
<keyword evidence="8" id="KW-1185">Reference proteome</keyword>
<dbReference type="RefSeq" id="WP_076928275.1">
    <property type="nucleotide sequence ID" value="NZ_LT605205.1"/>
</dbReference>
<proteinExistence type="inferred from homology"/>
<evidence type="ECO:0000313" key="8">
    <source>
        <dbReference type="Proteomes" id="UP000187464"/>
    </source>
</evidence>
<dbReference type="PANTHER" id="PTHR12001">
    <property type="entry name" value="GERANYLGERANYL PYROPHOSPHATE SYNTHASE"/>
    <property type="match status" value="1"/>
</dbReference>
<evidence type="ECO:0000256" key="6">
    <source>
        <dbReference type="RuleBase" id="RU004466"/>
    </source>
</evidence>
<dbReference type="PROSITE" id="PS00723">
    <property type="entry name" value="POLYPRENYL_SYNTHASE_1"/>
    <property type="match status" value="1"/>
</dbReference>
<dbReference type="GO" id="GO:0046872">
    <property type="term" value="F:metal ion binding"/>
    <property type="evidence" value="ECO:0007669"/>
    <property type="project" value="UniProtKB-KW"/>
</dbReference>
<gene>
    <name evidence="7" type="ORF">PSM36_0043</name>
</gene>
<accession>A0A1R3SYA7</accession>
<organism evidence="7 8">
    <name type="scientific">Proteiniphilum saccharofermentans</name>
    <dbReference type="NCBI Taxonomy" id="1642647"/>
    <lineage>
        <taxon>Bacteria</taxon>
        <taxon>Pseudomonadati</taxon>
        <taxon>Bacteroidota</taxon>
        <taxon>Bacteroidia</taxon>
        <taxon>Bacteroidales</taxon>
        <taxon>Dysgonomonadaceae</taxon>
        <taxon>Proteiniphilum</taxon>
    </lineage>
</organism>
<dbReference type="InterPro" id="IPR008949">
    <property type="entry name" value="Isoprenoid_synthase_dom_sf"/>
</dbReference>
<dbReference type="Proteomes" id="UP000187464">
    <property type="component" value="Chromosome I"/>
</dbReference>
<dbReference type="SFLD" id="SFLDS00005">
    <property type="entry name" value="Isoprenoid_Synthase_Type_I"/>
    <property type="match status" value="1"/>
</dbReference>
<dbReference type="CDD" id="cd00685">
    <property type="entry name" value="Trans_IPPS_HT"/>
    <property type="match status" value="1"/>
</dbReference>
<evidence type="ECO:0000313" key="7">
    <source>
        <dbReference type="EMBL" id="SCD18879.1"/>
    </source>
</evidence>
<sequence>MDQSQVIRDFLQEELELFDTYLRESIKNDNPRISGIIDYVFKANGKRLRPMLVLLTAKACGQIIPETYHGAVTVELLHTATLVHDDVIDKSDMRRGRRSVNAVYDNTRAVLVGDYLLSSALAESVKTKDLNIVRIMSELGKSLAEGELVQFALAEEILIDEASYFQVIEKKTASLLRASITIGAITGGASPQTISGFSRLGGILGICFQIRDDIFDYYKTDVGKPTGNDIREGKVTLPLIYALQHAPRTVSDGMLKIIQSRDYSDENIERVLDFAKEYGGVEYAYKKIRELLDEAETIISELSIDDQIKTLLRLLLIYLNDRDH</sequence>
<dbReference type="AlphaFoldDB" id="A0A1R3SYA7"/>
<dbReference type="Gene3D" id="1.10.600.10">
    <property type="entry name" value="Farnesyl Diphosphate Synthase"/>
    <property type="match status" value="1"/>
</dbReference>
<evidence type="ECO:0000256" key="4">
    <source>
        <dbReference type="ARBA" id="ARBA00022723"/>
    </source>
</evidence>
<dbReference type="EMBL" id="LT605205">
    <property type="protein sequence ID" value="SCD18879.1"/>
    <property type="molecule type" value="Genomic_DNA"/>
</dbReference>
<dbReference type="Pfam" id="PF00348">
    <property type="entry name" value="polyprenyl_synt"/>
    <property type="match status" value="1"/>
</dbReference>
<dbReference type="InterPro" id="IPR000092">
    <property type="entry name" value="Polyprenyl_synt"/>
</dbReference>
<dbReference type="PANTHER" id="PTHR12001:SF69">
    <property type="entry name" value="ALL TRANS-POLYPRENYL-DIPHOSPHATE SYNTHASE PDSS1"/>
    <property type="match status" value="1"/>
</dbReference>
<evidence type="ECO:0000256" key="3">
    <source>
        <dbReference type="ARBA" id="ARBA00022679"/>
    </source>
</evidence>
<protein>
    <submittedName>
        <fullName evidence="7">Polyprenyl synthetase</fullName>
        <ecNumber evidence="7">2.5.1.30</ecNumber>
    </submittedName>
</protein>
<reference evidence="7 8" key="1">
    <citation type="submission" date="2016-08" db="EMBL/GenBank/DDBJ databases">
        <authorList>
            <person name="Seilhamer J.J."/>
        </authorList>
    </citation>
    <scope>NUCLEOTIDE SEQUENCE [LARGE SCALE GENOMIC DNA]</scope>
    <source>
        <strain evidence="7">M3/6</strain>
    </source>
</reference>
<evidence type="ECO:0000256" key="1">
    <source>
        <dbReference type="ARBA" id="ARBA00001946"/>
    </source>
</evidence>
<keyword evidence="4" id="KW-0479">Metal-binding</keyword>
<evidence type="ECO:0000256" key="2">
    <source>
        <dbReference type="ARBA" id="ARBA00006706"/>
    </source>
</evidence>
<dbReference type="EC" id="2.5.1.30" evidence="7"/>
<dbReference type="SUPFAM" id="SSF48576">
    <property type="entry name" value="Terpenoid synthases"/>
    <property type="match status" value="1"/>
</dbReference>
<evidence type="ECO:0000256" key="5">
    <source>
        <dbReference type="ARBA" id="ARBA00022842"/>
    </source>
</evidence>
<comment type="cofactor">
    <cofactor evidence="1">
        <name>Mg(2+)</name>
        <dbReference type="ChEBI" id="CHEBI:18420"/>
    </cofactor>
</comment>
<keyword evidence="3 6" id="KW-0808">Transferase</keyword>
<dbReference type="KEGG" id="psac:PSM36_0043"/>
<comment type="similarity">
    <text evidence="2 6">Belongs to the FPP/GGPP synthase family.</text>
</comment>
<dbReference type="STRING" id="1642647.PSM36_0043"/>
<name>A0A1R3SYA7_9BACT</name>
<dbReference type="PROSITE" id="PS00444">
    <property type="entry name" value="POLYPRENYL_SYNTHASE_2"/>
    <property type="match status" value="1"/>
</dbReference>
<dbReference type="GO" id="GO:0008299">
    <property type="term" value="P:isoprenoid biosynthetic process"/>
    <property type="evidence" value="ECO:0007669"/>
    <property type="project" value="InterPro"/>
</dbReference>